<comment type="caution">
    <text evidence="1">The sequence shown here is derived from an EMBL/GenBank/DDBJ whole genome shotgun (WGS) entry which is preliminary data.</text>
</comment>
<dbReference type="Proteomes" id="UP000602260">
    <property type="component" value="Unassembled WGS sequence"/>
</dbReference>
<sequence length="285" mass="31508">MPEVVVPGPVTEERRIREAVCVHTKKIFDSCRDKDCIEDLRVYLTRSSQEAVDRAVSIKAGCAQLLYAYIDVEPVTFNRGFYTVDVRYYYRISADAFVGTVRPVEVTGLAVFDKRVILFGSEGNAKIFSSQAGCGPDSQRLPNTTAPVAVVEAVDPLILGMKLLDVCDCRPCPCQCQWTDVPPAVAAAFPEELAFTGESHRMYVTLGQFSIIRLERDTQLLTPVYDYCMPEKECPCDGGSCQEDPCELFRKVQFPVGEFFPPNAITPRGSSYQDIKSGGCSCSCS</sequence>
<reference evidence="1" key="1">
    <citation type="submission" date="2020-08" db="EMBL/GenBank/DDBJ databases">
        <title>Genome public.</title>
        <authorList>
            <person name="Liu C."/>
            <person name="Sun Q."/>
        </authorList>
    </citation>
    <scope>NUCLEOTIDE SEQUENCE</scope>
    <source>
        <strain evidence="1">BX5</strain>
    </source>
</reference>
<dbReference type="AlphaFoldDB" id="A0A8J6J236"/>
<evidence type="ECO:0000313" key="2">
    <source>
        <dbReference type="Proteomes" id="UP000602260"/>
    </source>
</evidence>
<dbReference type="RefSeq" id="WP_186877355.1">
    <property type="nucleotide sequence ID" value="NZ_JACOPN010000001.1"/>
</dbReference>
<keyword evidence="2" id="KW-1185">Reference proteome</keyword>
<name>A0A8J6J236_9FIRM</name>
<gene>
    <name evidence="1" type="ORF">H8S55_00445</name>
</gene>
<accession>A0A8J6J236</accession>
<organism evidence="1 2">
    <name type="scientific">Flintibacter faecis</name>
    <dbReference type="NCBI Taxonomy" id="2763047"/>
    <lineage>
        <taxon>Bacteria</taxon>
        <taxon>Bacillati</taxon>
        <taxon>Bacillota</taxon>
        <taxon>Clostridia</taxon>
        <taxon>Eubacteriales</taxon>
        <taxon>Flintibacter</taxon>
    </lineage>
</organism>
<proteinExistence type="predicted"/>
<protein>
    <submittedName>
        <fullName evidence="1">Uncharacterized protein</fullName>
    </submittedName>
</protein>
<dbReference type="EMBL" id="JACOPN010000001">
    <property type="protein sequence ID" value="MBC5715811.1"/>
    <property type="molecule type" value="Genomic_DNA"/>
</dbReference>
<evidence type="ECO:0000313" key="1">
    <source>
        <dbReference type="EMBL" id="MBC5715811.1"/>
    </source>
</evidence>